<proteinExistence type="predicted"/>
<dbReference type="InterPro" id="IPR007858">
    <property type="entry name" value="Dpy-30_motif"/>
</dbReference>
<dbReference type="AlphaFoldDB" id="A0A8S3WNF2"/>
<dbReference type="Pfam" id="PF12796">
    <property type="entry name" value="Ank_2"/>
    <property type="match status" value="1"/>
</dbReference>
<dbReference type="PANTHER" id="PTHR24172">
    <property type="entry name" value="ANK_REP_REGION DOMAIN-CONTAINING PROTEIN"/>
    <property type="match status" value="1"/>
</dbReference>
<dbReference type="Pfam" id="PF05186">
    <property type="entry name" value="Dpy-30"/>
    <property type="match status" value="1"/>
</dbReference>
<reference evidence="3" key="1">
    <citation type="submission" date="2021-04" db="EMBL/GenBank/DDBJ databases">
        <authorList>
            <person name="Tunstrom K."/>
        </authorList>
    </citation>
    <scope>NUCLEOTIDE SEQUENCE</scope>
</reference>
<dbReference type="SMART" id="SM00248">
    <property type="entry name" value="ANK"/>
    <property type="match status" value="4"/>
</dbReference>
<dbReference type="CDD" id="cd22966">
    <property type="entry name" value="DD_DYDC-like"/>
    <property type="match status" value="1"/>
</dbReference>
<dbReference type="InterPro" id="IPR049630">
    <property type="entry name" value="DYDC-like_DD"/>
</dbReference>
<accession>A0A8S3WNF2</accession>
<evidence type="ECO:0000256" key="1">
    <source>
        <dbReference type="PROSITE-ProRule" id="PRU00023"/>
    </source>
</evidence>
<evidence type="ECO:0000256" key="2">
    <source>
        <dbReference type="SAM" id="MobiDB-lite"/>
    </source>
</evidence>
<comment type="caution">
    <text evidence="3">The sequence shown here is derived from an EMBL/GenBank/DDBJ whole genome shotgun (WGS) entry which is preliminary data.</text>
</comment>
<evidence type="ECO:0000313" key="3">
    <source>
        <dbReference type="EMBL" id="CAG4971064.1"/>
    </source>
</evidence>
<dbReference type="EMBL" id="CAJQZP010000592">
    <property type="protein sequence ID" value="CAG4971064.1"/>
    <property type="molecule type" value="Genomic_DNA"/>
</dbReference>
<sequence length="397" mass="43788">MSDVLILILGENHAANGHMDIPVFYTEEGRYLAKSLGDPLIKGLTEVANVKPKDPVAFLASFLHHFPESEKPRLNTQETNLIVTSEAPELENEHPPPASPLVSAKSHNKQRSAARTATLPQRPIDVIALDPKSKVSPGSPEIAFSSANRDEHGQSMLHFAAARTHTNNALFQLLQESDVSLGYRDELYRTARDVSIQANVPENTVEIDKWVLHLAARGKSEKIMELLLQGYDHIIDIVDSDGTSITEIVSQRGDTEMSDLLASIPAFEESRESLHGAARRGNVGGVRDIVAAAGGRTVARAHSSFGRTALHVAVLAQHEHVVAYLAETCPELLRIGDNLERTPLHYAMGVEKIEPLSRILIRAGSKRVLKDLKGRQPSYYFMNKSDILRLKEEEEAY</sequence>
<dbReference type="InterPro" id="IPR002110">
    <property type="entry name" value="Ankyrin_rpt"/>
</dbReference>
<feature type="region of interest" description="Disordered" evidence="2">
    <location>
        <begin position="87"/>
        <end position="117"/>
    </location>
</feature>
<dbReference type="Proteomes" id="UP000691718">
    <property type="component" value="Unassembled WGS sequence"/>
</dbReference>
<name>A0A8S3WNF2_PARAO</name>
<dbReference type="OrthoDB" id="432281at2759"/>
<gene>
    <name evidence="3" type="ORF">PAPOLLO_LOCUS8374</name>
</gene>
<evidence type="ECO:0000313" key="4">
    <source>
        <dbReference type="Proteomes" id="UP000691718"/>
    </source>
</evidence>
<feature type="repeat" description="ANK" evidence="1">
    <location>
        <begin position="152"/>
        <end position="186"/>
    </location>
</feature>
<keyword evidence="4" id="KW-1185">Reference proteome</keyword>
<keyword evidence="1" id="KW-0040">ANK repeat</keyword>
<protein>
    <submittedName>
        <fullName evidence="3">(apollo) hypothetical protein</fullName>
    </submittedName>
</protein>
<organism evidence="3 4">
    <name type="scientific">Parnassius apollo</name>
    <name type="common">Apollo butterfly</name>
    <name type="synonym">Papilio apollo</name>
    <dbReference type="NCBI Taxonomy" id="110799"/>
    <lineage>
        <taxon>Eukaryota</taxon>
        <taxon>Metazoa</taxon>
        <taxon>Ecdysozoa</taxon>
        <taxon>Arthropoda</taxon>
        <taxon>Hexapoda</taxon>
        <taxon>Insecta</taxon>
        <taxon>Pterygota</taxon>
        <taxon>Neoptera</taxon>
        <taxon>Endopterygota</taxon>
        <taxon>Lepidoptera</taxon>
        <taxon>Glossata</taxon>
        <taxon>Ditrysia</taxon>
        <taxon>Papilionoidea</taxon>
        <taxon>Papilionidae</taxon>
        <taxon>Parnassiinae</taxon>
        <taxon>Parnassini</taxon>
        <taxon>Parnassius</taxon>
        <taxon>Parnassius</taxon>
    </lineage>
</organism>
<dbReference type="PANTHER" id="PTHR24172:SF4">
    <property type="entry name" value="ANK_REP_REGION DOMAIN-CONTAINING PROTEIN"/>
    <property type="match status" value="1"/>
</dbReference>
<dbReference type="PROSITE" id="PS50088">
    <property type="entry name" value="ANK_REPEAT"/>
    <property type="match status" value="1"/>
</dbReference>